<reference evidence="2 3" key="1">
    <citation type="submission" date="2013-11" db="EMBL/GenBank/DDBJ databases">
        <title>The Genome Sequence of Phytophthora parasitica CJ01A1.</title>
        <authorList>
            <consortium name="The Broad Institute Genomics Platform"/>
            <person name="Russ C."/>
            <person name="Tyler B."/>
            <person name="Panabieres F."/>
            <person name="Shan W."/>
            <person name="Tripathy S."/>
            <person name="Grunwald N."/>
            <person name="Machado M."/>
            <person name="Johnson C.S."/>
            <person name="Walker B."/>
            <person name="Young S.K."/>
            <person name="Zeng Q."/>
            <person name="Gargeya S."/>
            <person name="Fitzgerald M."/>
            <person name="Haas B."/>
            <person name="Abouelleil A."/>
            <person name="Allen A.W."/>
            <person name="Alvarado L."/>
            <person name="Arachchi H.M."/>
            <person name="Berlin A.M."/>
            <person name="Chapman S.B."/>
            <person name="Gainer-Dewar J."/>
            <person name="Goldberg J."/>
            <person name="Griggs A."/>
            <person name="Gujja S."/>
            <person name="Hansen M."/>
            <person name="Howarth C."/>
            <person name="Imamovic A."/>
            <person name="Ireland A."/>
            <person name="Larimer J."/>
            <person name="McCowan C."/>
            <person name="Murphy C."/>
            <person name="Pearson M."/>
            <person name="Poon T.W."/>
            <person name="Priest M."/>
            <person name="Roberts A."/>
            <person name="Saif S."/>
            <person name="Shea T."/>
            <person name="Sisk P."/>
            <person name="Sykes S."/>
            <person name="Wortman J."/>
            <person name="Nusbaum C."/>
            <person name="Birren B."/>
        </authorList>
    </citation>
    <scope>NUCLEOTIDE SEQUENCE [LARGE SCALE GENOMIC DNA]</scope>
    <source>
        <strain evidence="2 3">CJ01A1</strain>
    </source>
</reference>
<dbReference type="AlphaFoldDB" id="W2VPN0"/>
<gene>
    <name evidence="2" type="ORF">F441_22957</name>
</gene>
<proteinExistence type="predicted"/>
<feature type="compositionally biased region" description="Basic residues" evidence="1">
    <location>
        <begin position="1"/>
        <end position="26"/>
    </location>
</feature>
<evidence type="ECO:0000313" key="2">
    <source>
        <dbReference type="EMBL" id="ETO99627.1"/>
    </source>
</evidence>
<accession>W2VPN0</accession>
<organism evidence="2 3">
    <name type="scientific">Phytophthora nicotianae CJ01A1</name>
    <dbReference type="NCBI Taxonomy" id="1317063"/>
    <lineage>
        <taxon>Eukaryota</taxon>
        <taxon>Sar</taxon>
        <taxon>Stramenopiles</taxon>
        <taxon>Oomycota</taxon>
        <taxon>Peronosporomycetes</taxon>
        <taxon>Peronosporales</taxon>
        <taxon>Peronosporaceae</taxon>
        <taxon>Phytophthora</taxon>
    </lineage>
</organism>
<sequence>MSPQKKKIKTRTPRPKPRPLKLKQAKLKQSDPRQRYLPSYEIELERKSRKTLPVPSKPC</sequence>
<evidence type="ECO:0000313" key="3">
    <source>
        <dbReference type="Proteomes" id="UP000018958"/>
    </source>
</evidence>
<evidence type="ECO:0000256" key="1">
    <source>
        <dbReference type="SAM" id="MobiDB-lite"/>
    </source>
</evidence>
<protein>
    <submittedName>
        <fullName evidence="2">Uncharacterized protein</fullName>
    </submittedName>
</protein>
<comment type="caution">
    <text evidence="2">The sequence shown here is derived from an EMBL/GenBank/DDBJ whole genome shotgun (WGS) entry which is preliminary data.</text>
</comment>
<dbReference type="Proteomes" id="UP000018958">
    <property type="component" value="Unassembled WGS sequence"/>
</dbReference>
<feature type="region of interest" description="Disordered" evidence="1">
    <location>
        <begin position="1"/>
        <end position="59"/>
    </location>
</feature>
<dbReference type="EMBL" id="ANIX01005301">
    <property type="protein sequence ID" value="ETO99627.1"/>
    <property type="molecule type" value="Genomic_DNA"/>
</dbReference>
<name>W2VPN0_PHYNI</name>